<dbReference type="Pfam" id="PF02618">
    <property type="entry name" value="YceG"/>
    <property type="match status" value="1"/>
</dbReference>
<dbReference type="PANTHER" id="PTHR30518">
    <property type="entry name" value="ENDOLYTIC MUREIN TRANSGLYCOSYLASE"/>
    <property type="match status" value="1"/>
</dbReference>
<gene>
    <name evidence="7 8" type="primary">mltG</name>
    <name evidence="8" type="ORF">AAAT34_09875</name>
</gene>
<dbReference type="HAMAP" id="MF_02065">
    <property type="entry name" value="MltG"/>
    <property type="match status" value="1"/>
</dbReference>
<dbReference type="CDD" id="cd08010">
    <property type="entry name" value="MltG_like"/>
    <property type="match status" value="1"/>
</dbReference>
<comment type="similarity">
    <text evidence="7">Belongs to the transglycosylase MltG family.</text>
</comment>
<evidence type="ECO:0000256" key="1">
    <source>
        <dbReference type="ARBA" id="ARBA00022475"/>
    </source>
</evidence>
<comment type="caution">
    <text evidence="8">The sequence shown here is derived from an EMBL/GenBank/DDBJ whole genome shotgun (WGS) entry which is preliminary data.</text>
</comment>
<evidence type="ECO:0000256" key="7">
    <source>
        <dbReference type="HAMAP-Rule" id="MF_02065"/>
    </source>
</evidence>
<dbReference type="NCBIfam" id="TIGR00247">
    <property type="entry name" value="endolytic transglycosylase MltG"/>
    <property type="match status" value="1"/>
</dbReference>
<keyword evidence="9" id="KW-1185">Reference proteome</keyword>
<feature type="site" description="Important for catalytic activity" evidence="7">
    <location>
        <position position="218"/>
    </location>
</feature>
<evidence type="ECO:0000256" key="3">
    <source>
        <dbReference type="ARBA" id="ARBA00022989"/>
    </source>
</evidence>
<accession>A0ABV1FSF5</accession>
<organism evidence="8 9">
    <name type="scientific">Hallella faecis</name>
    <dbReference type="NCBI Taxonomy" id="2841596"/>
    <lineage>
        <taxon>Bacteria</taxon>
        <taxon>Pseudomonadati</taxon>
        <taxon>Bacteroidota</taxon>
        <taxon>Bacteroidia</taxon>
        <taxon>Bacteroidales</taxon>
        <taxon>Prevotellaceae</taxon>
        <taxon>Hallella</taxon>
    </lineage>
</organism>
<protein>
    <recommendedName>
        <fullName evidence="7">Endolytic murein transglycosylase</fullName>
        <ecNumber evidence="7">4.2.2.29</ecNumber>
    </recommendedName>
    <alternativeName>
        <fullName evidence="7">Peptidoglycan lytic transglycosylase</fullName>
    </alternativeName>
    <alternativeName>
        <fullName evidence="7">Peptidoglycan polymerization terminase</fullName>
    </alternativeName>
</protein>
<evidence type="ECO:0000256" key="5">
    <source>
        <dbReference type="ARBA" id="ARBA00023239"/>
    </source>
</evidence>
<evidence type="ECO:0000256" key="4">
    <source>
        <dbReference type="ARBA" id="ARBA00023136"/>
    </source>
</evidence>
<comment type="catalytic activity">
    <reaction evidence="7">
        <text>a peptidoglycan chain = a peptidoglycan chain with N-acetyl-1,6-anhydromuramyl-[peptide] at the reducing end + a peptidoglycan chain with N-acetylglucosamine at the non-reducing end.</text>
        <dbReference type="EC" id="4.2.2.29"/>
    </reaction>
</comment>
<dbReference type="PANTHER" id="PTHR30518:SF2">
    <property type="entry name" value="ENDOLYTIC MUREIN TRANSGLYCOSYLASE"/>
    <property type="match status" value="1"/>
</dbReference>
<name>A0ABV1FSF5_9BACT</name>
<keyword evidence="5 7" id="KW-0456">Lyase</keyword>
<evidence type="ECO:0000256" key="2">
    <source>
        <dbReference type="ARBA" id="ARBA00022692"/>
    </source>
</evidence>
<dbReference type="Gene3D" id="3.30.160.60">
    <property type="entry name" value="Classic Zinc Finger"/>
    <property type="match status" value="1"/>
</dbReference>
<dbReference type="EMBL" id="JBBNFP010000042">
    <property type="protein sequence ID" value="MEQ2487347.1"/>
    <property type="molecule type" value="Genomic_DNA"/>
</dbReference>
<keyword evidence="3 7" id="KW-1133">Transmembrane helix</keyword>
<reference evidence="8 9" key="1">
    <citation type="submission" date="2024-04" db="EMBL/GenBank/DDBJ databases">
        <title>Human intestinal bacterial collection.</title>
        <authorList>
            <person name="Pauvert C."/>
            <person name="Hitch T.C.A."/>
            <person name="Clavel T."/>
        </authorList>
    </citation>
    <scope>NUCLEOTIDE SEQUENCE [LARGE SCALE GENOMIC DNA]</scope>
    <source>
        <strain evidence="8 9">CLA-AA-H145</strain>
    </source>
</reference>
<dbReference type="EC" id="4.2.2.29" evidence="7"/>
<comment type="function">
    <text evidence="7">Functions as a peptidoglycan terminase that cleaves nascent peptidoglycan strands endolytically to terminate their elongation.</text>
</comment>
<evidence type="ECO:0000313" key="9">
    <source>
        <dbReference type="Proteomes" id="UP001487296"/>
    </source>
</evidence>
<keyword evidence="2 7" id="KW-0812">Transmembrane</keyword>
<keyword evidence="1 7" id="KW-1003">Cell membrane</keyword>
<keyword evidence="6 7" id="KW-0961">Cell wall biogenesis/degradation</keyword>
<evidence type="ECO:0000256" key="6">
    <source>
        <dbReference type="ARBA" id="ARBA00023316"/>
    </source>
</evidence>
<dbReference type="Proteomes" id="UP001487296">
    <property type="component" value="Unassembled WGS sequence"/>
</dbReference>
<keyword evidence="4 7" id="KW-0472">Membrane</keyword>
<dbReference type="InterPro" id="IPR003770">
    <property type="entry name" value="MLTG-like"/>
</dbReference>
<evidence type="ECO:0000313" key="8">
    <source>
        <dbReference type="EMBL" id="MEQ2487347.1"/>
    </source>
</evidence>
<proteinExistence type="inferred from homology"/>
<sequence length="349" mass="39653">MMKNNCKKKYLTPAALCLLALLGIGYYYFFTSFTGKNETCYVYVDDDDNYDSLLVKLQPFATTHGLHAFKTLSRHSNLVKHVRTGRFAIKPSMGAFVTFRHIKNGMQEPVNLTVPSVRTMQDLAEVLGNKLMLDSATIAQALSNEDTCHAYGYDTTTIAALFVPNTYDIYWNISLSGLLRRMQKENKHFWNDTRLAKAKDLKLTPEEVATLASIVDEETANNKEKPMIAGMYYNRLMLRDAEYPNGMPLQADPTIKFALKRFELKRIYHDMLHVSSPYNTYVNPGLPPGPIRIASVAGIDAVLNMVHHNYLYMCAKEDFSGTHNFATTYQEHMNNARRYSAALNQRGIK</sequence>